<dbReference type="AlphaFoldDB" id="A0A381PDF9"/>
<dbReference type="PANTHER" id="PTHR43135">
    <property type="entry name" value="ALPHA-D-RIBOSE 1-METHYLPHOSPHONATE 5-TRIPHOSPHATE DIPHOSPHATASE"/>
    <property type="match status" value="1"/>
</dbReference>
<gene>
    <name evidence="2" type="ORF">METZ01_LOCUS17886</name>
</gene>
<evidence type="ECO:0000259" key="1">
    <source>
        <dbReference type="Pfam" id="PF01979"/>
    </source>
</evidence>
<dbReference type="EMBL" id="UINC01000949">
    <property type="protein sequence ID" value="SUZ65032.1"/>
    <property type="molecule type" value="Genomic_DNA"/>
</dbReference>
<protein>
    <recommendedName>
        <fullName evidence="1">Amidohydrolase-related domain-containing protein</fullName>
    </recommendedName>
</protein>
<dbReference type="SUPFAM" id="SSF51556">
    <property type="entry name" value="Metallo-dependent hydrolases"/>
    <property type="match status" value="1"/>
</dbReference>
<dbReference type="SUPFAM" id="SSF52402">
    <property type="entry name" value="Adenine nucleotide alpha hydrolases-like"/>
    <property type="match status" value="1"/>
</dbReference>
<dbReference type="InterPro" id="IPR011059">
    <property type="entry name" value="Metal-dep_hydrolase_composite"/>
</dbReference>
<dbReference type="Pfam" id="PF01979">
    <property type="entry name" value="Amidohydro_1"/>
    <property type="match status" value="1"/>
</dbReference>
<dbReference type="InterPro" id="IPR006680">
    <property type="entry name" value="Amidohydro-rel"/>
</dbReference>
<accession>A0A381PDF9</accession>
<dbReference type="InterPro" id="IPR051781">
    <property type="entry name" value="Metallo-dep_Hydrolase"/>
</dbReference>
<dbReference type="Gene3D" id="3.20.20.140">
    <property type="entry name" value="Metal-dependent hydrolases"/>
    <property type="match status" value="1"/>
</dbReference>
<sequence length="426" mass="46146">MNKKILISFLSCIISFLSFSEELLLKNAKIHTATERGTLENSDVLIRDGVILRIGKNLVSSRAKEKDLSGKVISPGLIAPQTQIGIVEIELVPETRDDRSDIYSAGLSIDSAFNASSTLIPYNLTGGITLSLTTPSSSGLFSGLTSVFSLSGSLEESLVISNIALSANISGGEDSMAAKILLLEDSLNLAAITDFGLSPFISKGEVQNAKSRNNQSNYYEIYESSLPEEVSYSARDLVALKRVVNGEIPLVVKANRASDILALIDFAKRKNINLIIHGAEEGWRVSTQLADAKIPVILQPIDNIPNSFNELGSRLDNAYLLNQSGVTILIGSHETHNAYLSRQGAGIAVSYGLPWEEALKGLTKNIADVFNLDKRGSIQPGYIADIVVWNGDPLEVTSFVEEAYLSGKAVPVKNRSMKLKDRYINQ</sequence>
<name>A0A381PDF9_9ZZZZ</name>
<dbReference type="SUPFAM" id="SSF51338">
    <property type="entry name" value="Composite domain of metallo-dependent hydrolases"/>
    <property type="match status" value="1"/>
</dbReference>
<evidence type="ECO:0000313" key="2">
    <source>
        <dbReference type="EMBL" id="SUZ65032.1"/>
    </source>
</evidence>
<dbReference type="GO" id="GO:0016810">
    <property type="term" value="F:hydrolase activity, acting on carbon-nitrogen (but not peptide) bonds"/>
    <property type="evidence" value="ECO:0007669"/>
    <property type="project" value="InterPro"/>
</dbReference>
<dbReference type="InterPro" id="IPR032466">
    <property type="entry name" value="Metal_Hydrolase"/>
</dbReference>
<feature type="domain" description="Amidohydrolase-related" evidence="1">
    <location>
        <begin position="295"/>
        <end position="400"/>
    </location>
</feature>
<proteinExistence type="predicted"/>
<dbReference type="Gene3D" id="2.30.40.10">
    <property type="entry name" value="Urease, subunit C, domain 1"/>
    <property type="match status" value="1"/>
</dbReference>
<dbReference type="PANTHER" id="PTHR43135:SF3">
    <property type="entry name" value="ALPHA-D-RIBOSE 1-METHYLPHOSPHONATE 5-TRIPHOSPHATE DIPHOSPHATASE"/>
    <property type="match status" value="1"/>
</dbReference>
<organism evidence="2">
    <name type="scientific">marine metagenome</name>
    <dbReference type="NCBI Taxonomy" id="408172"/>
    <lineage>
        <taxon>unclassified sequences</taxon>
        <taxon>metagenomes</taxon>
        <taxon>ecological metagenomes</taxon>
    </lineage>
</organism>
<reference evidence="2" key="1">
    <citation type="submission" date="2018-05" db="EMBL/GenBank/DDBJ databases">
        <authorList>
            <person name="Lanie J.A."/>
            <person name="Ng W.-L."/>
            <person name="Kazmierczak K.M."/>
            <person name="Andrzejewski T.M."/>
            <person name="Davidsen T.M."/>
            <person name="Wayne K.J."/>
            <person name="Tettelin H."/>
            <person name="Glass J.I."/>
            <person name="Rusch D."/>
            <person name="Podicherti R."/>
            <person name="Tsui H.-C.T."/>
            <person name="Winkler M.E."/>
        </authorList>
    </citation>
    <scope>NUCLEOTIDE SEQUENCE</scope>
</reference>